<feature type="signal peptide" evidence="2">
    <location>
        <begin position="1"/>
        <end position="20"/>
    </location>
</feature>
<keyword evidence="2" id="KW-0732">Signal</keyword>
<feature type="region of interest" description="Disordered" evidence="1">
    <location>
        <begin position="155"/>
        <end position="202"/>
    </location>
</feature>
<sequence length="202" mass="20580">MRAGAVLAAGTCLVSGLALAGLEAATPEGPTLPGSASSLSATTPAADVRSPATGPVTAFPLPGTTVVHPGAQVSLRWDGRDAPTAPALRSVVVTGSTSGKHELTLLEHSDGDGASLVPVEPFDEGEDVTVHAPFDVRGSDDGRWTLTVATLADRPLWATSPSRSRRRTTTSPGTSPPRTCTRPSSGRRRSTRPTDPATSSPG</sequence>
<gene>
    <name evidence="3" type="ORF">GCM10025865_28220</name>
</gene>
<feature type="compositionally biased region" description="Low complexity" evidence="1">
    <location>
        <begin position="29"/>
        <end position="46"/>
    </location>
</feature>
<dbReference type="EMBL" id="AP027729">
    <property type="protein sequence ID" value="BDZ43523.1"/>
    <property type="molecule type" value="Genomic_DNA"/>
</dbReference>
<protein>
    <submittedName>
        <fullName evidence="3">Uncharacterized protein</fullName>
    </submittedName>
</protein>
<dbReference type="Proteomes" id="UP001321475">
    <property type="component" value="Chromosome"/>
</dbReference>
<keyword evidence="4" id="KW-1185">Reference proteome</keyword>
<evidence type="ECO:0000256" key="2">
    <source>
        <dbReference type="SAM" id="SignalP"/>
    </source>
</evidence>
<accession>A0ABN6XJM7</accession>
<evidence type="ECO:0000313" key="4">
    <source>
        <dbReference type="Proteomes" id="UP001321475"/>
    </source>
</evidence>
<proteinExistence type="predicted"/>
<evidence type="ECO:0000256" key="1">
    <source>
        <dbReference type="SAM" id="MobiDB-lite"/>
    </source>
</evidence>
<name>A0ABN6XJM7_9CELL</name>
<feature type="compositionally biased region" description="Low complexity" evidence="1">
    <location>
        <begin position="169"/>
        <end position="184"/>
    </location>
</feature>
<organism evidence="3 4">
    <name type="scientific">Paraoerskovia sediminicola</name>
    <dbReference type="NCBI Taxonomy" id="1138587"/>
    <lineage>
        <taxon>Bacteria</taxon>
        <taxon>Bacillati</taxon>
        <taxon>Actinomycetota</taxon>
        <taxon>Actinomycetes</taxon>
        <taxon>Micrococcales</taxon>
        <taxon>Cellulomonadaceae</taxon>
        <taxon>Paraoerskovia</taxon>
    </lineage>
</organism>
<evidence type="ECO:0000313" key="3">
    <source>
        <dbReference type="EMBL" id="BDZ43523.1"/>
    </source>
</evidence>
<feature type="chain" id="PRO_5045122915" evidence="2">
    <location>
        <begin position="21"/>
        <end position="202"/>
    </location>
</feature>
<feature type="region of interest" description="Disordered" evidence="1">
    <location>
        <begin position="29"/>
        <end position="54"/>
    </location>
</feature>
<reference evidence="4" key="1">
    <citation type="journal article" date="2019" name="Int. J. Syst. Evol. Microbiol.">
        <title>The Global Catalogue of Microorganisms (GCM) 10K type strain sequencing project: providing services to taxonomists for standard genome sequencing and annotation.</title>
        <authorList>
            <consortium name="The Broad Institute Genomics Platform"/>
            <consortium name="The Broad Institute Genome Sequencing Center for Infectious Disease"/>
            <person name="Wu L."/>
            <person name="Ma J."/>
        </authorList>
    </citation>
    <scope>NUCLEOTIDE SEQUENCE [LARGE SCALE GENOMIC DNA]</scope>
    <source>
        <strain evidence="4">NBRC 108565</strain>
    </source>
</reference>